<gene>
    <name evidence="2" type="ORF">CEPIT_LOCUS1847</name>
</gene>
<evidence type="ECO:0000256" key="1">
    <source>
        <dbReference type="SAM" id="Phobius"/>
    </source>
</evidence>
<keyword evidence="3" id="KW-1185">Reference proteome</keyword>
<sequence length="171" mass="19618">MAQTKRMVLGLLTFVAIGMIIGALVQLAFIWRLEDSYGTQPTLRGLRGIRHGAKPLEIGPSKLAYDKEAVMLRLGYVKPEVLSWSPRIILFHNFLSTEKHAEVVVFLEQHILFSPTHKRRFFFPEFLMISSCLLKLPIGSFFLLYNYVFDGYKLGSHIMENNILPIADYLD</sequence>
<evidence type="ECO:0000313" key="3">
    <source>
        <dbReference type="Proteomes" id="UP001152523"/>
    </source>
</evidence>
<organism evidence="2 3">
    <name type="scientific">Cuscuta epithymum</name>
    <dbReference type="NCBI Taxonomy" id="186058"/>
    <lineage>
        <taxon>Eukaryota</taxon>
        <taxon>Viridiplantae</taxon>
        <taxon>Streptophyta</taxon>
        <taxon>Embryophyta</taxon>
        <taxon>Tracheophyta</taxon>
        <taxon>Spermatophyta</taxon>
        <taxon>Magnoliopsida</taxon>
        <taxon>eudicotyledons</taxon>
        <taxon>Gunneridae</taxon>
        <taxon>Pentapetalae</taxon>
        <taxon>asterids</taxon>
        <taxon>lamiids</taxon>
        <taxon>Solanales</taxon>
        <taxon>Convolvulaceae</taxon>
        <taxon>Cuscuteae</taxon>
        <taxon>Cuscuta</taxon>
        <taxon>Cuscuta subgen. Cuscuta</taxon>
    </lineage>
</organism>
<protein>
    <submittedName>
        <fullName evidence="2">Uncharacterized protein</fullName>
    </submittedName>
</protein>
<feature type="transmembrane region" description="Helical" evidence="1">
    <location>
        <begin position="7"/>
        <end position="31"/>
    </location>
</feature>
<keyword evidence="1" id="KW-1133">Transmembrane helix</keyword>
<reference evidence="2" key="1">
    <citation type="submission" date="2022-07" db="EMBL/GenBank/DDBJ databases">
        <authorList>
            <person name="Macas J."/>
            <person name="Novak P."/>
            <person name="Neumann P."/>
        </authorList>
    </citation>
    <scope>NUCLEOTIDE SEQUENCE</scope>
</reference>
<name>A0AAV0C4R0_9ASTE</name>
<dbReference type="AlphaFoldDB" id="A0AAV0C4R0"/>
<comment type="caution">
    <text evidence="2">The sequence shown here is derived from an EMBL/GenBank/DDBJ whole genome shotgun (WGS) entry which is preliminary data.</text>
</comment>
<dbReference type="EMBL" id="CAMAPF010000010">
    <property type="protein sequence ID" value="CAH9062501.1"/>
    <property type="molecule type" value="Genomic_DNA"/>
</dbReference>
<proteinExistence type="predicted"/>
<evidence type="ECO:0000313" key="2">
    <source>
        <dbReference type="EMBL" id="CAH9062501.1"/>
    </source>
</evidence>
<feature type="transmembrane region" description="Helical" evidence="1">
    <location>
        <begin position="126"/>
        <end position="149"/>
    </location>
</feature>
<keyword evidence="1" id="KW-0812">Transmembrane</keyword>
<accession>A0AAV0C4R0</accession>
<keyword evidence="1" id="KW-0472">Membrane</keyword>
<dbReference type="Proteomes" id="UP001152523">
    <property type="component" value="Unassembled WGS sequence"/>
</dbReference>